<dbReference type="SMART" id="SM00714">
    <property type="entry name" value="LITAF"/>
    <property type="match status" value="1"/>
</dbReference>
<dbReference type="EMBL" id="LSMT01000049">
    <property type="protein sequence ID" value="PFX30533.1"/>
    <property type="molecule type" value="Genomic_DNA"/>
</dbReference>
<keyword evidence="4" id="KW-1185">Reference proteome</keyword>
<protein>
    <submittedName>
        <fullName evidence="3">Lipopolysaccharide-induced tumor necrosis factor-alpha factor-like</fullName>
    </submittedName>
</protein>
<reference evidence="4" key="1">
    <citation type="journal article" date="2017" name="bioRxiv">
        <title>Comparative analysis of the genomes of Stylophora pistillata and Acropora digitifera provides evidence for extensive differences between species of corals.</title>
        <authorList>
            <person name="Voolstra C.R."/>
            <person name="Li Y."/>
            <person name="Liew Y.J."/>
            <person name="Baumgarten S."/>
            <person name="Zoccola D."/>
            <person name="Flot J.-F."/>
            <person name="Tambutte S."/>
            <person name="Allemand D."/>
            <person name="Aranda M."/>
        </authorList>
    </citation>
    <scope>NUCLEOTIDE SEQUENCE [LARGE SCALE GENOMIC DNA]</scope>
</reference>
<dbReference type="PROSITE" id="PS51837">
    <property type="entry name" value="LITAF"/>
    <property type="match status" value="1"/>
</dbReference>
<feature type="domain" description="LITAF" evidence="2">
    <location>
        <begin position="360"/>
        <end position="444"/>
    </location>
</feature>
<organism evidence="3 4">
    <name type="scientific">Stylophora pistillata</name>
    <name type="common">Smooth cauliflower coral</name>
    <dbReference type="NCBI Taxonomy" id="50429"/>
    <lineage>
        <taxon>Eukaryota</taxon>
        <taxon>Metazoa</taxon>
        <taxon>Cnidaria</taxon>
        <taxon>Anthozoa</taxon>
        <taxon>Hexacorallia</taxon>
        <taxon>Scleractinia</taxon>
        <taxon>Astrocoeniina</taxon>
        <taxon>Pocilloporidae</taxon>
        <taxon>Stylophora</taxon>
    </lineage>
</organism>
<dbReference type="PANTHER" id="PTHR32046">
    <property type="entry name" value="G DOMAIN-CONTAINING PROTEIN"/>
    <property type="match status" value="1"/>
</dbReference>
<accession>A0A2B4SN90</accession>
<dbReference type="InterPro" id="IPR006629">
    <property type="entry name" value="LITAF"/>
</dbReference>
<name>A0A2B4SN90_STYPI</name>
<proteinExistence type="predicted"/>
<evidence type="ECO:0000313" key="3">
    <source>
        <dbReference type="EMBL" id="PFX30533.1"/>
    </source>
</evidence>
<dbReference type="Proteomes" id="UP000225706">
    <property type="component" value="Unassembled WGS sequence"/>
</dbReference>
<dbReference type="PANTHER" id="PTHR32046:SF11">
    <property type="entry name" value="IMMUNE-ASSOCIATED NUCLEOTIDE-BINDING PROTEIN 10-LIKE"/>
    <property type="match status" value="1"/>
</dbReference>
<dbReference type="InterPro" id="IPR058519">
    <property type="entry name" value="DUF8206"/>
</dbReference>
<sequence length="445" mass="50417">MNLKKIKDVKDQCQAFDKDIEAFQKELRFRGFDLNIEPLDYPKTVCAASSCTKFVPVGKSGRHNTIYEQVCHSHCSLSGVPIETTNNDQLHGCCAMSDGKCRFCGHNYREHMHIRYTASVVEKEFLSDEAQSKIKTKTDLKSQKQSFIRELEKNIKELEEEKKFIYECASYFGVFLKQNAMLAYNDSFCEYLDMLIKEEEMKEKGIRDEGKIAQMKKDKKTYEEKKNVIIENIKKVPADGKKAEVMPIEKIFEMRAKLCSLKHNGKTLRDALGMMVLFQPGRRIKKHKQQGKMCILQNCNRINLRGFLLKMDPSQQANVTQPLPPAYPGPPDYGANQTGVAYPQQPGFQGQPGTTTIIHTQPTHIVMGMRFFENPTAMTCPYCQATIVTATTYVSGTLTWIACGGVALMGGWLGCCLIPFCIDACKDVIHSCPNCSRQVGVYRRV</sequence>
<dbReference type="AlphaFoldDB" id="A0A2B4SN90"/>
<evidence type="ECO:0000256" key="1">
    <source>
        <dbReference type="SAM" id="Coils"/>
    </source>
</evidence>
<keyword evidence="1" id="KW-0175">Coiled coil</keyword>
<dbReference type="OrthoDB" id="5599753at2759"/>
<comment type="caution">
    <text evidence="3">The sequence shown here is derived from an EMBL/GenBank/DDBJ whole genome shotgun (WGS) entry which is preliminary data.</text>
</comment>
<evidence type="ECO:0000313" key="4">
    <source>
        <dbReference type="Proteomes" id="UP000225706"/>
    </source>
</evidence>
<gene>
    <name evidence="3" type="primary">LITAF</name>
    <name evidence="3" type="ORF">AWC38_SpisGene4695</name>
</gene>
<evidence type="ECO:0000259" key="2">
    <source>
        <dbReference type="PROSITE" id="PS51837"/>
    </source>
</evidence>
<dbReference type="Pfam" id="PF10601">
    <property type="entry name" value="zf-LITAF-like"/>
    <property type="match status" value="1"/>
</dbReference>
<feature type="coiled-coil region" evidence="1">
    <location>
        <begin position="141"/>
        <end position="168"/>
    </location>
</feature>
<dbReference type="Pfam" id="PF26633">
    <property type="entry name" value="DUF8206"/>
    <property type="match status" value="1"/>
</dbReference>